<comment type="caution">
    <text evidence="1">The sequence shown here is derived from an EMBL/GenBank/DDBJ whole genome shotgun (WGS) entry which is preliminary data.</text>
</comment>
<dbReference type="EMBL" id="BLAY01000478">
    <property type="protein sequence ID" value="GET44646.1"/>
    <property type="molecule type" value="Genomic_DNA"/>
</dbReference>
<organism evidence="1 2">
    <name type="scientific">Microseira wollei NIES-4236</name>
    <dbReference type="NCBI Taxonomy" id="2530354"/>
    <lineage>
        <taxon>Bacteria</taxon>
        <taxon>Bacillati</taxon>
        <taxon>Cyanobacteriota</taxon>
        <taxon>Cyanophyceae</taxon>
        <taxon>Oscillatoriophycideae</taxon>
        <taxon>Aerosakkonematales</taxon>
        <taxon>Aerosakkonemataceae</taxon>
        <taxon>Microseira</taxon>
    </lineage>
</organism>
<name>A0AAV3XRX5_9CYAN</name>
<evidence type="ECO:0000313" key="1">
    <source>
        <dbReference type="EMBL" id="GET44646.1"/>
    </source>
</evidence>
<dbReference type="Proteomes" id="UP001050975">
    <property type="component" value="Unassembled WGS sequence"/>
</dbReference>
<dbReference type="AlphaFoldDB" id="A0AAV3XRX5"/>
<reference evidence="1" key="1">
    <citation type="submission" date="2019-10" db="EMBL/GenBank/DDBJ databases">
        <title>Draft genome sequece of Microseira wollei NIES-4236.</title>
        <authorList>
            <person name="Yamaguchi H."/>
            <person name="Suzuki S."/>
            <person name="Kawachi M."/>
        </authorList>
    </citation>
    <scope>NUCLEOTIDE SEQUENCE</scope>
    <source>
        <strain evidence="1">NIES-4236</strain>
    </source>
</reference>
<keyword evidence="2" id="KW-1185">Reference proteome</keyword>
<accession>A0AAV3XRX5</accession>
<protein>
    <submittedName>
        <fullName evidence="1">Uncharacterized protein</fullName>
    </submittedName>
</protein>
<sequence>MKGQTKEELLEQSYPTTVTEILVMLNVINILTVSPPKIKDFLNIDESP</sequence>
<proteinExistence type="predicted"/>
<evidence type="ECO:0000313" key="2">
    <source>
        <dbReference type="Proteomes" id="UP001050975"/>
    </source>
</evidence>
<gene>
    <name evidence="1" type="ORF">MiSe_94770</name>
</gene>